<feature type="compositionally biased region" description="Polar residues" evidence="5">
    <location>
        <begin position="513"/>
        <end position="522"/>
    </location>
</feature>
<comment type="function">
    <text evidence="1">Hydrolyzes certain amino acid conjugates of the plant growth regulator indole-3-acetic acid (IAA).</text>
</comment>
<dbReference type="AlphaFoldDB" id="A0A835RX89"/>
<dbReference type="Gene3D" id="3.30.70.360">
    <property type="match status" value="1"/>
</dbReference>
<dbReference type="SUPFAM" id="SSF53187">
    <property type="entry name" value="Zn-dependent exopeptidases"/>
    <property type="match status" value="1"/>
</dbReference>
<dbReference type="Pfam" id="PF01546">
    <property type="entry name" value="Peptidase_M20"/>
    <property type="match status" value="1"/>
</dbReference>
<feature type="signal peptide" evidence="6">
    <location>
        <begin position="1"/>
        <end position="27"/>
    </location>
</feature>
<evidence type="ECO:0000256" key="3">
    <source>
        <dbReference type="ARBA" id="ARBA00022729"/>
    </source>
</evidence>
<dbReference type="InterPro" id="IPR011650">
    <property type="entry name" value="Peptidase_M20_dimer"/>
</dbReference>
<keyword evidence="10" id="KW-1185">Reference proteome</keyword>
<comment type="caution">
    <text evidence="8">The sequence shown here is derived from an EMBL/GenBank/DDBJ whole genome shotgun (WGS) entry which is preliminary data.</text>
</comment>
<evidence type="ECO:0000313" key="11">
    <source>
        <dbReference type="Proteomes" id="UP000639772"/>
    </source>
</evidence>
<comment type="similarity">
    <text evidence="2">Belongs to the peptidase M20 family.</text>
</comment>
<dbReference type="EMBL" id="JADCNM010000001">
    <property type="protein sequence ID" value="KAG0502753.1"/>
    <property type="molecule type" value="Genomic_DNA"/>
</dbReference>
<dbReference type="GO" id="GO:0009850">
    <property type="term" value="P:auxin metabolic process"/>
    <property type="evidence" value="ECO:0007669"/>
    <property type="project" value="InterPro"/>
</dbReference>
<dbReference type="PANTHER" id="PTHR11014">
    <property type="entry name" value="PEPTIDASE M20 FAMILY MEMBER"/>
    <property type="match status" value="1"/>
</dbReference>
<dbReference type="FunFam" id="3.30.70.360:FF:000001">
    <property type="entry name" value="N-acetyldiaminopimelate deacetylase"/>
    <property type="match status" value="1"/>
</dbReference>
<keyword evidence="4" id="KW-0378">Hydrolase</keyword>
<dbReference type="InterPro" id="IPR044757">
    <property type="entry name" value="ILR1-like_Hyd"/>
</dbReference>
<feature type="region of interest" description="Disordered" evidence="5">
    <location>
        <begin position="475"/>
        <end position="522"/>
    </location>
</feature>
<dbReference type="InterPro" id="IPR036264">
    <property type="entry name" value="Bact_exopeptidase_dim_dom"/>
</dbReference>
<evidence type="ECO:0000256" key="6">
    <source>
        <dbReference type="SAM" id="SignalP"/>
    </source>
</evidence>
<dbReference type="EMBL" id="JADCNL010000001">
    <property type="protein sequence ID" value="KAG0498523.1"/>
    <property type="molecule type" value="Genomic_DNA"/>
</dbReference>
<name>A0A835RX89_VANPL</name>
<evidence type="ECO:0000313" key="10">
    <source>
        <dbReference type="Proteomes" id="UP000636800"/>
    </source>
</evidence>
<dbReference type="Proteomes" id="UP000639772">
    <property type="component" value="Chromosome 1"/>
</dbReference>
<evidence type="ECO:0000256" key="2">
    <source>
        <dbReference type="ARBA" id="ARBA00006153"/>
    </source>
</evidence>
<feature type="domain" description="Peptidase M20 dimerisation" evidence="7">
    <location>
        <begin position="222"/>
        <end position="314"/>
    </location>
</feature>
<evidence type="ECO:0000256" key="5">
    <source>
        <dbReference type="SAM" id="MobiDB-lite"/>
    </source>
</evidence>
<evidence type="ECO:0000259" key="7">
    <source>
        <dbReference type="Pfam" id="PF07687"/>
    </source>
</evidence>
<keyword evidence="3 6" id="KW-0732">Signal</keyword>
<gene>
    <name evidence="9" type="ORF">HPP92_002825</name>
    <name evidence="8" type="ORF">HPP92_003214</name>
</gene>
<dbReference type="CDD" id="cd08017">
    <property type="entry name" value="M20_IAA_Hyd"/>
    <property type="match status" value="1"/>
</dbReference>
<protein>
    <recommendedName>
        <fullName evidence="7">Peptidase M20 dimerisation domain-containing protein</fullName>
    </recommendedName>
</protein>
<reference evidence="10 11" key="1">
    <citation type="journal article" date="2020" name="Nat. Food">
        <title>A phased Vanilla planifolia genome enables genetic improvement of flavour and production.</title>
        <authorList>
            <person name="Hasing T."/>
            <person name="Tang H."/>
            <person name="Brym M."/>
            <person name="Khazi F."/>
            <person name="Huang T."/>
            <person name="Chambers A.H."/>
        </authorList>
    </citation>
    <scope>NUCLEOTIDE SEQUENCE [LARGE SCALE GENOMIC DNA]</scope>
    <source>
        <tissue evidence="8">Leaf</tissue>
    </source>
</reference>
<feature type="compositionally biased region" description="Low complexity" evidence="5">
    <location>
        <begin position="475"/>
        <end position="512"/>
    </location>
</feature>
<sequence length="522" mass="57002">MSSSGLFFPLFLLFCSFLPLQSWVAGAACSPPLAQELLQAAFETEFFDWMKAIRRRIHQYPELAFEEYKTSELIRSELDALGIEYKWPVAKTGVVASIGTGDAPRFALRADMDGLELQELVNWEYKSKLRGRMHACGHDAHITMLLGAARLLQNHKNEFKGTVKLVFQPAEEGYAGAYHLLREGVLHDVEAIFGMHVNPTSATGTIASRSGPVLAASVCFLATIKGKGGHAAAPHRIIDPVIAASFAILSLQQIVSRESNPLDSKVVSIAIIKAGEAPNVVPEFVTFGGTLRSMTTEGLYMLMARIREIIETQASVHRCTAMVDFMEKSMIPYPATVNDAEMYIHAKKVGEDLVGIDNVHLSSPFMGAEDFGFYSQRMPSTIFFLGTKNESIGSVHLLHSPFFFLDEQVLPIGAAFHAAVALSYMDRKTSFRPFTSRTSPVPIHSPKPCRLLLWAAMKRNAFAARPGVGAPPLSLPLHLPPLQQQSSQPGHVTPHSNSYPSPSPPSTSASQSLTLNSPSPST</sequence>
<feature type="chain" id="PRO_5033643019" description="Peptidase M20 dimerisation domain-containing protein" evidence="6">
    <location>
        <begin position="28"/>
        <end position="522"/>
    </location>
</feature>
<evidence type="ECO:0000313" key="9">
    <source>
        <dbReference type="EMBL" id="KAG0502753.1"/>
    </source>
</evidence>
<evidence type="ECO:0000256" key="4">
    <source>
        <dbReference type="ARBA" id="ARBA00022801"/>
    </source>
</evidence>
<proteinExistence type="inferred from homology"/>
<dbReference type="Pfam" id="PF07687">
    <property type="entry name" value="M20_dimer"/>
    <property type="match status" value="1"/>
</dbReference>
<dbReference type="GO" id="GO:0005783">
    <property type="term" value="C:endoplasmic reticulum"/>
    <property type="evidence" value="ECO:0007669"/>
    <property type="project" value="TreeGrafter"/>
</dbReference>
<dbReference type="SUPFAM" id="SSF55031">
    <property type="entry name" value="Bacterial exopeptidase dimerisation domain"/>
    <property type="match status" value="1"/>
</dbReference>
<accession>A0A835RX89</accession>
<evidence type="ECO:0000313" key="8">
    <source>
        <dbReference type="EMBL" id="KAG0498523.1"/>
    </source>
</evidence>
<dbReference type="NCBIfam" id="TIGR01891">
    <property type="entry name" value="amidohydrolases"/>
    <property type="match status" value="1"/>
</dbReference>
<dbReference type="Proteomes" id="UP000636800">
    <property type="component" value="Chromosome 1"/>
</dbReference>
<dbReference type="PANTHER" id="PTHR11014:SF63">
    <property type="entry name" value="METALLOPEPTIDASE, PUTATIVE (AFU_ORTHOLOGUE AFUA_6G09600)-RELATED"/>
    <property type="match status" value="1"/>
</dbReference>
<evidence type="ECO:0000256" key="1">
    <source>
        <dbReference type="ARBA" id="ARBA00003007"/>
    </source>
</evidence>
<dbReference type="OrthoDB" id="6119954at2759"/>
<dbReference type="InterPro" id="IPR002933">
    <property type="entry name" value="Peptidase_M20"/>
</dbReference>
<organism evidence="8 10">
    <name type="scientific">Vanilla planifolia</name>
    <name type="common">Vanilla</name>
    <dbReference type="NCBI Taxonomy" id="51239"/>
    <lineage>
        <taxon>Eukaryota</taxon>
        <taxon>Viridiplantae</taxon>
        <taxon>Streptophyta</taxon>
        <taxon>Embryophyta</taxon>
        <taxon>Tracheophyta</taxon>
        <taxon>Spermatophyta</taxon>
        <taxon>Magnoliopsida</taxon>
        <taxon>Liliopsida</taxon>
        <taxon>Asparagales</taxon>
        <taxon>Orchidaceae</taxon>
        <taxon>Vanilloideae</taxon>
        <taxon>Vanilleae</taxon>
        <taxon>Vanilla</taxon>
    </lineage>
</organism>
<dbReference type="InterPro" id="IPR017439">
    <property type="entry name" value="Amidohydrolase"/>
</dbReference>
<dbReference type="GO" id="GO:0010179">
    <property type="term" value="F:IAA-Ala conjugate hydrolase activity"/>
    <property type="evidence" value="ECO:0007669"/>
    <property type="project" value="TreeGrafter"/>
</dbReference>
<dbReference type="Gene3D" id="3.40.630.10">
    <property type="entry name" value="Zn peptidases"/>
    <property type="match status" value="1"/>
</dbReference>